<feature type="non-terminal residue" evidence="2">
    <location>
        <position position="1"/>
    </location>
</feature>
<dbReference type="PROSITE" id="PS51757">
    <property type="entry name" value="TH1"/>
    <property type="match status" value="1"/>
</dbReference>
<protein>
    <submittedName>
        <fullName evidence="2">(spotted green pufferfish) hypothetical protein</fullName>
    </submittedName>
</protein>
<dbReference type="GO" id="GO:0003774">
    <property type="term" value="F:cytoskeletal motor activity"/>
    <property type="evidence" value="ECO:0007669"/>
    <property type="project" value="InterPro"/>
</dbReference>
<reference evidence="2" key="2">
    <citation type="submission" date="2004-02" db="EMBL/GenBank/DDBJ databases">
        <authorList>
            <consortium name="Genoscope"/>
            <consortium name="Whitehead Institute Centre for Genome Research"/>
        </authorList>
    </citation>
    <scope>NUCLEOTIDE SEQUENCE</scope>
</reference>
<reference evidence="2" key="1">
    <citation type="journal article" date="2004" name="Nature">
        <title>Genome duplication in the teleost fish Tetraodon nigroviridis reveals the early vertebrate proto-karyotype.</title>
        <authorList>
            <person name="Jaillon O."/>
            <person name="Aury J.-M."/>
            <person name="Brunet F."/>
            <person name="Petit J.-L."/>
            <person name="Stange-Thomann N."/>
            <person name="Mauceli E."/>
            <person name="Bouneau L."/>
            <person name="Fischer C."/>
            <person name="Ozouf-Costaz C."/>
            <person name="Bernot A."/>
            <person name="Nicaud S."/>
            <person name="Jaffe D."/>
            <person name="Fisher S."/>
            <person name="Lutfalla G."/>
            <person name="Dossat C."/>
            <person name="Segurens B."/>
            <person name="Dasilva C."/>
            <person name="Salanoubat M."/>
            <person name="Levy M."/>
            <person name="Boudet N."/>
            <person name="Castellano S."/>
            <person name="Anthouard V."/>
            <person name="Jubin C."/>
            <person name="Castelli V."/>
            <person name="Katinka M."/>
            <person name="Vacherie B."/>
            <person name="Biemont C."/>
            <person name="Skalli Z."/>
            <person name="Cattolico L."/>
            <person name="Poulain J."/>
            <person name="De Berardinis V."/>
            <person name="Cruaud C."/>
            <person name="Duprat S."/>
            <person name="Brottier P."/>
            <person name="Coutanceau J.-P."/>
            <person name="Gouzy J."/>
            <person name="Parra G."/>
            <person name="Lardier G."/>
            <person name="Chapple C."/>
            <person name="McKernan K.J."/>
            <person name="McEwan P."/>
            <person name="Bosak S."/>
            <person name="Kellis M."/>
            <person name="Volff J.-N."/>
            <person name="Guigo R."/>
            <person name="Zody M.C."/>
            <person name="Mesirov J."/>
            <person name="Lindblad-Toh K."/>
            <person name="Birren B."/>
            <person name="Nusbaum C."/>
            <person name="Kahn D."/>
            <person name="Robinson-Rechavi M."/>
            <person name="Laudet V."/>
            <person name="Schachter V."/>
            <person name="Quetier F."/>
            <person name="Saurin W."/>
            <person name="Scarpelli C."/>
            <person name="Wincker P."/>
            <person name="Lander E.S."/>
            <person name="Weissenbach J."/>
            <person name="Roest Crollius H."/>
        </authorList>
    </citation>
    <scope>NUCLEOTIDE SEQUENCE [LARGE SCALE GENOMIC DNA]</scope>
</reference>
<dbReference type="OrthoDB" id="8893226at2759"/>
<evidence type="ECO:0000259" key="1">
    <source>
        <dbReference type="PROSITE" id="PS51757"/>
    </source>
</evidence>
<dbReference type="InterPro" id="IPR010926">
    <property type="entry name" value="Myosin_TH1"/>
</dbReference>
<name>Q4T6S7_TETNG</name>
<dbReference type="Pfam" id="PF06017">
    <property type="entry name" value="Myosin_TH1"/>
    <property type="match status" value="1"/>
</dbReference>
<dbReference type="EMBL" id="CAAE01008627">
    <property type="protein sequence ID" value="CAF91405.1"/>
    <property type="molecule type" value="Genomic_DNA"/>
</dbReference>
<sequence length="111" mass="12046">LKISPLSQVTGVSVSPGKDQLVVFHTKDSRDLVVCLQGMVPASESRIGELVGALLSHFKSEKRRLQVNVASPIQCSMNGRKCTVVVEPRINQSRPDFTKSRSGYILAVPGN</sequence>
<accession>Q4T6S7</accession>
<dbReference type="GO" id="GO:0016459">
    <property type="term" value="C:myosin complex"/>
    <property type="evidence" value="ECO:0007669"/>
    <property type="project" value="InterPro"/>
</dbReference>
<feature type="domain" description="TH1" evidence="1">
    <location>
        <begin position="1"/>
        <end position="110"/>
    </location>
</feature>
<evidence type="ECO:0000313" key="2">
    <source>
        <dbReference type="EMBL" id="CAF91405.1"/>
    </source>
</evidence>
<dbReference type="HOGENOM" id="CLU_000192_7_7_1"/>
<gene>
    <name evidence="2" type="ORF">GSTENG00006145001</name>
</gene>
<dbReference type="AlphaFoldDB" id="Q4T6S7"/>
<comment type="caution">
    <text evidence="2">The sequence shown here is derived from an EMBL/GenBank/DDBJ whole genome shotgun (WGS) entry which is preliminary data.</text>
</comment>
<organism evidence="2">
    <name type="scientific">Tetraodon nigroviridis</name>
    <name type="common">Spotted green pufferfish</name>
    <name type="synonym">Chelonodon nigroviridis</name>
    <dbReference type="NCBI Taxonomy" id="99883"/>
    <lineage>
        <taxon>Eukaryota</taxon>
        <taxon>Metazoa</taxon>
        <taxon>Chordata</taxon>
        <taxon>Craniata</taxon>
        <taxon>Vertebrata</taxon>
        <taxon>Euteleostomi</taxon>
        <taxon>Actinopterygii</taxon>
        <taxon>Neopterygii</taxon>
        <taxon>Teleostei</taxon>
        <taxon>Neoteleostei</taxon>
        <taxon>Acanthomorphata</taxon>
        <taxon>Eupercaria</taxon>
        <taxon>Tetraodontiformes</taxon>
        <taxon>Tetradontoidea</taxon>
        <taxon>Tetraodontidae</taxon>
        <taxon>Tetraodon</taxon>
    </lineage>
</organism>
<dbReference type="KEGG" id="tng:GSTEN00006145G001"/>
<proteinExistence type="predicted"/>